<keyword evidence="3" id="KW-1185">Reference proteome</keyword>
<gene>
    <name evidence="2" type="ORF">EYF80_061391</name>
</gene>
<organism evidence="2 3">
    <name type="scientific">Liparis tanakae</name>
    <name type="common">Tanaka's snailfish</name>
    <dbReference type="NCBI Taxonomy" id="230148"/>
    <lineage>
        <taxon>Eukaryota</taxon>
        <taxon>Metazoa</taxon>
        <taxon>Chordata</taxon>
        <taxon>Craniata</taxon>
        <taxon>Vertebrata</taxon>
        <taxon>Euteleostomi</taxon>
        <taxon>Actinopterygii</taxon>
        <taxon>Neopterygii</taxon>
        <taxon>Teleostei</taxon>
        <taxon>Neoteleostei</taxon>
        <taxon>Acanthomorphata</taxon>
        <taxon>Eupercaria</taxon>
        <taxon>Perciformes</taxon>
        <taxon>Cottioidei</taxon>
        <taxon>Cottales</taxon>
        <taxon>Liparidae</taxon>
        <taxon>Liparis</taxon>
    </lineage>
</organism>
<accession>A0A4Z2EIL7</accession>
<protein>
    <submittedName>
        <fullName evidence="2">Uncharacterized protein</fullName>
    </submittedName>
</protein>
<dbReference type="Proteomes" id="UP000314294">
    <property type="component" value="Unassembled WGS sequence"/>
</dbReference>
<sequence length="78" mass="8623">MTPVLGGRSQLRSHEREEEDVSVQTPPEEEEEEEEEGLQRVTRVTTLINVLHVVRQQVLVTSDLCLRPPAAGLSSGSS</sequence>
<evidence type="ECO:0000256" key="1">
    <source>
        <dbReference type="SAM" id="MobiDB-lite"/>
    </source>
</evidence>
<dbReference type="EMBL" id="SRLO01006884">
    <property type="protein sequence ID" value="TNN28461.1"/>
    <property type="molecule type" value="Genomic_DNA"/>
</dbReference>
<feature type="region of interest" description="Disordered" evidence="1">
    <location>
        <begin position="1"/>
        <end position="39"/>
    </location>
</feature>
<evidence type="ECO:0000313" key="2">
    <source>
        <dbReference type="EMBL" id="TNN28461.1"/>
    </source>
</evidence>
<dbReference type="AlphaFoldDB" id="A0A4Z2EIL7"/>
<name>A0A4Z2EIL7_9TELE</name>
<comment type="caution">
    <text evidence="2">The sequence shown here is derived from an EMBL/GenBank/DDBJ whole genome shotgun (WGS) entry which is preliminary data.</text>
</comment>
<feature type="compositionally biased region" description="Acidic residues" evidence="1">
    <location>
        <begin position="17"/>
        <end position="36"/>
    </location>
</feature>
<reference evidence="2 3" key="1">
    <citation type="submission" date="2019-03" db="EMBL/GenBank/DDBJ databases">
        <title>First draft genome of Liparis tanakae, snailfish: a comprehensive survey of snailfish specific genes.</title>
        <authorList>
            <person name="Kim W."/>
            <person name="Song I."/>
            <person name="Jeong J.-H."/>
            <person name="Kim D."/>
            <person name="Kim S."/>
            <person name="Ryu S."/>
            <person name="Song J.Y."/>
            <person name="Lee S.K."/>
        </authorList>
    </citation>
    <scope>NUCLEOTIDE SEQUENCE [LARGE SCALE GENOMIC DNA]</scope>
    <source>
        <tissue evidence="2">Muscle</tissue>
    </source>
</reference>
<evidence type="ECO:0000313" key="3">
    <source>
        <dbReference type="Proteomes" id="UP000314294"/>
    </source>
</evidence>
<proteinExistence type="predicted"/>